<comment type="cofactor">
    <cofactor evidence="2 11">
        <name>Mg(2+)</name>
        <dbReference type="ChEBI" id="CHEBI:18420"/>
    </cofactor>
</comment>
<name>A0A6B2R4B0_9BURK</name>
<dbReference type="CDD" id="cd01630">
    <property type="entry name" value="HAD_KDO-like"/>
    <property type="match status" value="1"/>
</dbReference>
<evidence type="ECO:0000256" key="8">
    <source>
        <dbReference type="ARBA" id="ARBA00022801"/>
    </source>
</evidence>
<keyword evidence="9 11" id="KW-0460">Magnesium</keyword>
<evidence type="ECO:0000256" key="5">
    <source>
        <dbReference type="ARBA" id="ARBA00013066"/>
    </source>
</evidence>
<comment type="caution">
    <text evidence="12">The sequence shown here is derived from an EMBL/GenBank/DDBJ whole genome shotgun (WGS) entry which is preliminary data.</text>
</comment>
<evidence type="ECO:0000256" key="9">
    <source>
        <dbReference type="ARBA" id="ARBA00022842"/>
    </source>
</evidence>
<evidence type="ECO:0000256" key="2">
    <source>
        <dbReference type="ARBA" id="ARBA00001946"/>
    </source>
</evidence>
<dbReference type="RefSeq" id="WP_163651561.1">
    <property type="nucleotide sequence ID" value="NZ_JAAGRN010000002.1"/>
</dbReference>
<reference evidence="12" key="1">
    <citation type="submission" date="2020-02" db="EMBL/GenBank/DDBJ databases">
        <authorList>
            <person name="Chen W.-M."/>
        </authorList>
    </citation>
    <scope>NUCLEOTIDE SEQUENCE</scope>
    <source>
        <strain evidence="12">NBD-18</strain>
    </source>
</reference>
<dbReference type="NCBIfam" id="TIGR01670">
    <property type="entry name" value="KdsC-phosphatas"/>
    <property type="match status" value="1"/>
</dbReference>
<comment type="catalytic activity">
    <reaction evidence="1">
        <text>3-deoxy-alpha-D-manno-2-octulosonate-8-phosphate + H2O = 3-deoxy-alpha-D-manno-oct-2-ulosonate + phosphate</text>
        <dbReference type="Rhea" id="RHEA:11500"/>
        <dbReference type="ChEBI" id="CHEBI:15377"/>
        <dbReference type="ChEBI" id="CHEBI:43474"/>
        <dbReference type="ChEBI" id="CHEBI:85985"/>
        <dbReference type="ChEBI" id="CHEBI:85986"/>
        <dbReference type="EC" id="3.1.3.45"/>
    </reaction>
</comment>
<dbReference type="SFLD" id="SFLDG01138">
    <property type="entry name" value="C1.6.2:_Deoxy-d-mannose-octulo"/>
    <property type="match status" value="1"/>
</dbReference>
<comment type="similarity">
    <text evidence="3">Belongs to the KdsC family.</text>
</comment>
<dbReference type="InterPro" id="IPR050793">
    <property type="entry name" value="CMP-NeuNAc_synthase"/>
</dbReference>
<evidence type="ECO:0000256" key="10">
    <source>
        <dbReference type="ARBA" id="ARBA00031051"/>
    </source>
</evidence>
<evidence type="ECO:0000256" key="4">
    <source>
        <dbReference type="ARBA" id="ARBA00011881"/>
    </source>
</evidence>
<feature type="binding site" evidence="11">
    <location>
        <position position="129"/>
    </location>
    <ligand>
        <name>Mg(2+)</name>
        <dbReference type="ChEBI" id="CHEBI:18420"/>
    </ligand>
</feature>
<dbReference type="AlphaFoldDB" id="A0A6B2R4B0"/>
<evidence type="ECO:0000256" key="3">
    <source>
        <dbReference type="ARBA" id="ARBA00005893"/>
    </source>
</evidence>
<evidence type="ECO:0000256" key="7">
    <source>
        <dbReference type="ARBA" id="ARBA00022723"/>
    </source>
</evidence>
<comment type="subunit">
    <text evidence="4">Homotetramer.</text>
</comment>
<feature type="binding site" evidence="11">
    <location>
        <position position="36"/>
    </location>
    <ligand>
        <name>Mg(2+)</name>
        <dbReference type="ChEBI" id="CHEBI:18420"/>
    </ligand>
</feature>
<dbReference type="InterPro" id="IPR010023">
    <property type="entry name" value="KdsC_fam"/>
</dbReference>
<dbReference type="EMBL" id="JAAGRN010000002">
    <property type="protein sequence ID" value="NDY82245.1"/>
    <property type="molecule type" value="Genomic_DNA"/>
</dbReference>
<feature type="binding site" evidence="11">
    <location>
        <position position="38"/>
    </location>
    <ligand>
        <name>substrate</name>
    </ligand>
</feature>
<dbReference type="GO" id="GO:0008781">
    <property type="term" value="F:N-acylneuraminate cytidylyltransferase activity"/>
    <property type="evidence" value="ECO:0007669"/>
    <property type="project" value="TreeGrafter"/>
</dbReference>
<evidence type="ECO:0000256" key="1">
    <source>
        <dbReference type="ARBA" id="ARBA00000898"/>
    </source>
</evidence>
<dbReference type="InterPro" id="IPR023214">
    <property type="entry name" value="HAD_sf"/>
</dbReference>
<dbReference type="GO" id="GO:0019143">
    <property type="term" value="F:3-deoxy-manno-octulosonate-8-phosphatase activity"/>
    <property type="evidence" value="ECO:0007669"/>
    <property type="project" value="UniProtKB-EC"/>
</dbReference>
<dbReference type="SUPFAM" id="SSF56784">
    <property type="entry name" value="HAD-like"/>
    <property type="match status" value="1"/>
</dbReference>
<organism evidence="12">
    <name type="scientific">Sheuella amnicola</name>
    <dbReference type="NCBI Taxonomy" id="2707330"/>
    <lineage>
        <taxon>Bacteria</taxon>
        <taxon>Pseudomonadati</taxon>
        <taxon>Pseudomonadota</taxon>
        <taxon>Betaproteobacteria</taxon>
        <taxon>Burkholderiales</taxon>
        <taxon>Alcaligenaceae</taxon>
        <taxon>Sheuella</taxon>
    </lineage>
</organism>
<dbReference type="GO" id="GO:0046872">
    <property type="term" value="F:metal ion binding"/>
    <property type="evidence" value="ECO:0007669"/>
    <property type="project" value="UniProtKB-KW"/>
</dbReference>
<gene>
    <name evidence="12" type="ORF">G3I67_03270</name>
</gene>
<dbReference type="InterPro" id="IPR036412">
    <property type="entry name" value="HAD-like_sf"/>
</dbReference>
<dbReference type="SFLD" id="SFLDS00003">
    <property type="entry name" value="Haloacid_Dehalogenase"/>
    <property type="match status" value="1"/>
</dbReference>
<dbReference type="Pfam" id="PF08282">
    <property type="entry name" value="Hydrolase_3"/>
    <property type="match status" value="1"/>
</dbReference>
<evidence type="ECO:0000256" key="6">
    <source>
        <dbReference type="ARBA" id="ARBA00020092"/>
    </source>
</evidence>
<dbReference type="PANTHER" id="PTHR21485">
    <property type="entry name" value="HAD SUPERFAMILY MEMBERS CMAS AND KDSC"/>
    <property type="match status" value="1"/>
</dbReference>
<dbReference type="PIRSF" id="PIRSF006118">
    <property type="entry name" value="KDO8-P_Ptase"/>
    <property type="match status" value="1"/>
</dbReference>
<keyword evidence="7 11" id="KW-0479">Metal-binding</keyword>
<evidence type="ECO:0000313" key="12">
    <source>
        <dbReference type="EMBL" id="NDY82245.1"/>
    </source>
</evidence>
<accession>A0A6B2R4B0</accession>
<dbReference type="EC" id="3.1.3.45" evidence="5"/>
<dbReference type="FunFam" id="3.40.50.1000:FF:000029">
    <property type="entry name" value="3-deoxy-D-manno-octulosonate 8-phosphate phosphatase KdsC"/>
    <property type="match status" value="1"/>
</dbReference>
<protein>
    <recommendedName>
        <fullName evidence="6">3-deoxy-D-manno-octulosonate 8-phosphate phosphatase KdsC</fullName>
        <ecNumber evidence="5">3.1.3.45</ecNumber>
    </recommendedName>
    <alternativeName>
        <fullName evidence="10">KDO 8-P phosphatase</fullName>
    </alternativeName>
</protein>
<dbReference type="SFLD" id="SFLDG01136">
    <property type="entry name" value="C1.6:_Phosphoserine_Phosphatas"/>
    <property type="match status" value="1"/>
</dbReference>
<sequence>MNKIQPFPHPAEALVLARIAEPLRKRLSHLRMMVFDVDGVLTDGSLYYGDQGEVFKRFHSLDGHGLKMLQISGIKVALVTGREGPIVDRRAAELGLGDVMQNVRDKGAALLSLAAKHRIELEHIGFMGDDLIDVPAMQRAGFAATVPDAPAYIAQAAHWVATRSGGMGAARECCDLILASQQKLGGFFQPGRLGTGAVQ</sequence>
<dbReference type="Gene3D" id="3.40.50.1000">
    <property type="entry name" value="HAD superfamily/HAD-like"/>
    <property type="match status" value="1"/>
</dbReference>
<evidence type="ECO:0000256" key="11">
    <source>
        <dbReference type="PIRSR" id="PIRSR006118-2"/>
    </source>
</evidence>
<keyword evidence="8 12" id="KW-0378">Hydrolase</keyword>
<proteinExistence type="inferred from homology"/>
<dbReference type="PANTHER" id="PTHR21485:SF3">
    <property type="entry name" value="N-ACYLNEURAMINATE CYTIDYLYLTRANSFERASE"/>
    <property type="match status" value="1"/>
</dbReference>